<reference evidence="1" key="1">
    <citation type="submission" date="2014-09" db="EMBL/GenBank/DDBJ databases">
        <authorList>
            <person name="Magalhaes I.L.F."/>
            <person name="Oliveira U."/>
            <person name="Santos F.R."/>
            <person name="Vidigal T.H.D.A."/>
            <person name="Brescovit A.D."/>
            <person name="Santos A.J."/>
        </authorList>
    </citation>
    <scope>NUCLEOTIDE SEQUENCE</scope>
    <source>
        <tissue evidence="1">Shoot tissue taken approximately 20 cm above the soil surface</tissue>
    </source>
</reference>
<dbReference type="EMBL" id="GBRH01163678">
    <property type="protein sequence ID" value="JAE34218.1"/>
    <property type="molecule type" value="Transcribed_RNA"/>
</dbReference>
<dbReference type="AlphaFoldDB" id="A0A0A9HMV3"/>
<protein>
    <submittedName>
        <fullName evidence="1">Uncharacterized protein</fullName>
    </submittedName>
</protein>
<name>A0A0A9HMV3_ARUDO</name>
<accession>A0A0A9HMV3</accession>
<organism evidence="1">
    <name type="scientific">Arundo donax</name>
    <name type="common">Giant reed</name>
    <name type="synonym">Donax arundinaceus</name>
    <dbReference type="NCBI Taxonomy" id="35708"/>
    <lineage>
        <taxon>Eukaryota</taxon>
        <taxon>Viridiplantae</taxon>
        <taxon>Streptophyta</taxon>
        <taxon>Embryophyta</taxon>
        <taxon>Tracheophyta</taxon>
        <taxon>Spermatophyta</taxon>
        <taxon>Magnoliopsida</taxon>
        <taxon>Liliopsida</taxon>
        <taxon>Poales</taxon>
        <taxon>Poaceae</taxon>
        <taxon>PACMAD clade</taxon>
        <taxon>Arundinoideae</taxon>
        <taxon>Arundineae</taxon>
        <taxon>Arundo</taxon>
    </lineage>
</organism>
<evidence type="ECO:0000313" key="1">
    <source>
        <dbReference type="EMBL" id="JAE34218.1"/>
    </source>
</evidence>
<proteinExistence type="predicted"/>
<reference evidence="1" key="2">
    <citation type="journal article" date="2015" name="Data Brief">
        <title>Shoot transcriptome of the giant reed, Arundo donax.</title>
        <authorList>
            <person name="Barrero R.A."/>
            <person name="Guerrero F.D."/>
            <person name="Moolhuijzen P."/>
            <person name="Goolsby J.A."/>
            <person name="Tidwell J."/>
            <person name="Bellgard S.E."/>
            <person name="Bellgard M.I."/>
        </authorList>
    </citation>
    <scope>NUCLEOTIDE SEQUENCE</scope>
    <source>
        <tissue evidence="1">Shoot tissue taken approximately 20 cm above the soil surface</tissue>
    </source>
</reference>
<sequence length="55" mass="6420">MLHDKYIICPICIIQLHRGFTKLLSYSTYDILVILIEKNQGSLLNFQKHQGLICE</sequence>